<proteinExistence type="predicted"/>
<dbReference type="Proteomes" id="UP000038487">
    <property type="component" value="Unassembled WGS sequence"/>
</dbReference>
<dbReference type="AlphaFoldDB" id="A0AB33T9R1"/>
<gene>
    <name evidence="1" type="ORF">ERS075527_04452</name>
</gene>
<organism evidence="1 2">
    <name type="scientific">Mycobacteroides abscessus</name>
    <dbReference type="NCBI Taxonomy" id="36809"/>
    <lineage>
        <taxon>Bacteria</taxon>
        <taxon>Bacillati</taxon>
        <taxon>Actinomycetota</taxon>
        <taxon>Actinomycetes</taxon>
        <taxon>Mycobacteriales</taxon>
        <taxon>Mycobacteriaceae</taxon>
        <taxon>Mycobacteroides</taxon>
    </lineage>
</organism>
<dbReference type="EMBL" id="CSUW01000012">
    <property type="protein sequence ID" value="CPT59640.1"/>
    <property type="molecule type" value="Genomic_DNA"/>
</dbReference>
<dbReference type="Gene3D" id="3.30.40.220">
    <property type="match status" value="1"/>
</dbReference>
<evidence type="ECO:0000313" key="2">
    <source>
        <dbReference type="Proteomes" id="UP000038487"/>
    </source>
</evidence>
<name>A0AB33T9R1_9MYCO</name>
<evidence type="ECO:0000313" key="1">
    <source>
        <dbReference type="EMBL" id="CPT59640.1"/>
    </source>
</evidence>
<sequence length="249" mass="28245">MRHMNTRREGPAAAARKLTAEIIALNREGRTHVEISEILGVERHAIGALLRQHGLRSPYVRTRIIHIGNGMVRCTKCDRELPQADLPWGRVTKDPYQLSYCRKCLTAQSVFNTQKDIDQYLKHRQRGIRSRCKEAGVEYALPGGYLADLFRQQSGRCFYTDLPMKVHFGTKKPGARSDSVSVDRIEPDGGYVVGNVVLCTSRANAIKSNCSLAEMRAWLPGWWKRIELLREGPSDFRQGGCRTSRYSLK</sequence>
<reference evidence="1 2" key="1">
    <citation type="submission" date="2015-03" db="EMBL/GenBank/DDBJ databases">
        <authorList>
            <consortium name="Pathogen Informatics"/>
            <person name="Murphy D."/>
        </authorList>
    </citation>
    <scope>NUCLEOTIDE SEQUENCE [LARGE SCALE GENOMIC DNA]</scope>
    <source>
        <strain evidence="1 2">PAP036</strain>
    </source>
</reference>
<comment type="caution">
    <text evidence="1">The sequence shown here is derived from an EMBL/GenBank/DDBJ whole genome shotgun (WGS) entry which is preliminary data.</text>
</comment>
<accession>A0AB33T9R1</accession>
<protein>
    <recommendedName>
        <fullName evidence="3">HNH endonuclease</fullName>
    </recommendedName>
</protein>
<evidence type="ECO:0008006" key="3">
    <source>
        <dbReference type="Google" id="ProtNLM"/>
    </source>
</evidence>